<dbReference type="Proteomes" id="UP000326344">
    <property type="component" value="Unassembled WGS sequence"/>
</dbReference>
<protein>
    <submittedName>
        <fullName evidence="3">Uncharacterized protein</fullName>
    </submittedName>
</protein>
<dbReference type="AlphaFoldDB" id="A0A5N1JM14"/>
<feature type="compositionally biased region" description="Basic and acidic residues" evidence="1">
    <location>
        <begin position="210"/>
        <end position="219"/>
    </location>
</feature>
<feature type="compositionally biased region" description="Polar residues" evidence="1">
    <location>
        <begin position="224"/>
        <end position="235"/>
    </location>
</feature>
<feature type="chain" id="PRO_5024949628" evidence="2">
    <location>
        <begin position="19"/>
        <end position="536"/>
    </location>
</feature>
<name>A0A5N1JM14_9BACT</name>
<evidence type="ECO:0000256" key="2">
    <source>
        <dbReference type="SAM" id="SignalP"/>
    </source>
</evidence>
<keyword evidence="2" id="KW-0732">Signal</keyword>
<dbReference type="RefSeq" id="WP_150875342.1">
    <property type="nucleotide sequence ID" value="NZ_VTWS01000001.1"/>
</dbReference>
<comment type="caution">
    <text evidence="3">The sequence shown here is derived from an EMBL/GenBank/DDBJ whole genome shotgun (WGS) entry which is preliminary data.</text>
</comment>
<gene>
    <name evidence="3" type="ORF">F0P93_05770</name>
</gene>
<dbReference type="EMBL" id="VTWS01000001">
    <property type="protein sequence ID" value="KAA9357244.1"/>
    <property type="molecule type" value="Genomic_DNA"/>
</dbReference>
<feature type="signal peptide" evidence="2">
    <location>
        <begin position="1"/>
        <end position="18"/>
    </location>
</feature>
<evidence type="ECO:0000256" key="1">
    <source>
        <dbReference type="SAM" id="MobiDB-lite"/>
    </source>
</evidence>
<accession>A0A5N1JM14</accession>
<sequence length="536" mass="56034">MKKLLLFLCLLWPLLATAQTDPHELNSEWRAEYGIGLSRIDVDSTLQARWDSVRVKLDTSASISASKISSGTLAVGRIPELPQSKITSLVGTLAMKADLVGGKVPLSQLSEVVISDVFTANSQAAMLSLVAERGDIAIRTDLNKTFVLSTDSPTTVADWKEVLSPTAAVSSVAGKTGAILLAGEDITSGTVPVGRLPVAASGESSSTRLVRSDDARMSDARPPTTHTHSGADLTSGTVPLARLPVVATGVNSSTGVVRGDDSRLADARIPTTHTHPVSEIAATGTPGNTTYLRGDGTWATLPSGGGGSAKRSSHGRVIYSANFLGAGNGLLSLISSGSGAGAVFTSGTPIGTYGISTGTTTTGYTFLGTSNSLFNLNSTDKYAIEAVIDVPTFSDGTDTYQAVFGFLNNTANAGNYVGWTIQSSSFRARSVQSSSTQGTELGSGTQVAATTYRLRVEWDGNMVTFRMKAETGGLWYDIEEWPWALDNSDVVGSYTNGVGGISYPSGPHAGGLFIKKSAGNNPRRINISQFILEKVY</sequence>
<organism evidence="3 4">
    <name type="scientific">Larkinella humicola</name>
    <dbReference type="NCBI Taxonomy" id="2607654"/>
    <lineage>
        <taxon>Bacteria</taxon>
        <taxon>Pseudomonadati</taxon>
        <taxon>Bacteroidota</taxon>
        <taxon>Cytophagia</taxon>
        <taxon>Cytophagales</taxon>
        <taxon>Spirosomataceae</taxon>
        <taxon>Larkinella</taxon>
    </lineage>
</organism>
<keyword evidence="4" id="KW-1185">Reference proteome</keyword>
<proteinExistence type="predicted"/>
<evidence type="ECO:0000313" key="4">
    <source>
        <dbReference type="Proteomes" id="UP000326344"/>
    </source>
</evidence>
<evidence type="ECO:0000313" key="3">
    <source>
        <dbReference type="EMBL" id="KAA9357244.1"/>
    </source>
</evidence>
<feature type="region of interest" description="Disordered" evidence="1">
    <location>
        <begin position="202"/>
        <end position="235"/>
    </location>
</feature>
<reference evidence="3 4" key="1">
    <citation type="submission" date="2019-09" db="EMBL/GenBank/DDBJ databases">
        <title>Genome Sequence of Larkinella sp MA1.</title>
        <authorList>
            <person name="Srinivasan S."/>
        </authorList>
    </citation>
    <scope>NUCLEOTIDE SEQUENCE [LARGE SCALE GENOMIC DNA]</scope>
    <source>
        <strain evidence="3 4">MA1</strain>
    </source>
</reference>